<reference evidence="3 4" key="1">
    <citation type="submission" date="2016-10" db="EMBL/GenBank/DDBJ databases">
        <authorList>
            <person name="de Groot N.N."/>
        </authorList>
    </citation>
    <scope>NUCLEOTIDE SEQUENCE [LARGE SCALE GENOMIC DNA]</scope>
    <source>
        <strain evidence="3 4">DSM 43794</strain>
    </source>
</reference>
<dbReference type="GO" id="GO:0070967">
    <property type="term" value="F:coenzyme F420 binding"/>
    <property type="evidence" value="ECO:0007669"/>
    <property type="project" value="TreeGrafter"/>
</dbReference>
<evidence type="ECO:0000313" key="4">
    <source>
        <dbReference type="Proteomes" id="UP000217103"/>
    </source>
</evidence>
<accession>A0A1H1BTV7</accession>
<dbReference type="InterPro" id="IPR004378">
    <property type="entry name" value="F420H2_quin_Rdtase"/>
</dbReference>
<dbReference type="OrthoDB" id="163266at2"/>
<dbReference type="STRING" id="35622.SAMN04489764_1123"/>
<name>A0A1H1BTV7_9ACTN</name>
<dbReference type="RefSeq" id="WP_093258079.1">
    <property type="nucleotide sequence ID" value="NZ_FNKK01000002.1"/>
</dbReference>
<dbReference type="Proteomes" id="UP000217103">
    <property type="component" value="Unassembled WGS sequence"/>
</dbReference>
<dbReference type="GO" id="GO:0005886">
    <property type="term" value="C:plasma membrane"/>
    <property type="evidence" value="ECO:0007669"/>
    <property type="project" value="TreeGrafter"/>
</dbReference>
<dbReference type="SUPFAM" id="SSF50475">
    <property type="entry name" value="FMN-binding split barrel"/>
    <property type="match status" value="1"/>
</dbReference>
<protein>
    <submittedName>
        <fullName evidence="3">Deazaflavin-dependent oxidoreductase, nitroreductase family</fullName>
    </submittedName>
</protein>
<gene>
    <name evidence="3" type="ORF">SAMN04489764_1123</name>
</gene>
<evidence type="ECO:0000256" key="1">
    <source>
        <dbReference type="ARBA" id="ARBA00008710"/>
    </source>
</evidence>
<dbReference type="Gene3D" id="2.30.110.10">
    <property type="entry name" value="Electron Transport, Fmn-binding Protein, Chain A"/>
    <property type="match status" value="1"/>
</dbReference>
<comment type="catalytic activity">
    <reaction evidence="2">
        <text>oxidized coenzyme F420-(gamma-L-Glu)(n) + a quinol + H(+) = reduced coenzyme F420-(gamma-L-Glu)(n) + a quinone</text>
        <dbReference type="Rhea" id="RHEA:39663"/>
        <dbReference type="Rhea" id="RHEA-COMP:12939"/>
        <dbReference type="Rhea" id="RHEA-COMP:14378"/>
        <dbReference type="ChEBI" id="CHEBI:15378"/>
        <dbReference type="ChEBI" id="CHEBI:24646"/>
        <dbReference type="ChEBI" id="CHEBI:132124"/>
        <dbReference type="ChEBI" id="CHEBI:133980"/>
        <dbReference type="ChEBI" id="CHEBI:139511"/>
    </reaction>
</comment>
<evidence type="ECO:0000256" key="2">
    <source>
        <dbReference type="ARBA" id="ARBA00049106"/>
    </source>
</evidence>
<dbReference type="NCBIfam" id="TIGR00026">
    <property type="entry name" value="hi_GC_TIGR00026"/>
    <property type="match status" value="1"/>
</dbReference>
<evidence type="ECO:0000313" key="3">
    <source>
        <dbReference type="EMBL" id="SDQ55402.1"/>
    </source>
</evidence>
<dbReference type="GO" id="GO:0016491">
    <property type="term" value="F:oxidoreductase activity"/>
    <property type="evidence" value="ECO:0007669"/>
    <property type="project" value="InterPro"/>
</dbReference>
<dbReference type="EMBL" id="FNKK01000002">
    <property type="protein sequence ID" value="SDQ55402.1"/>
    <property type="molecule type" value="Genomic_DNA"/>
</dbReference>
<dbReference type="InterPro" id="IPR012349">
    <property type="entry name" value="Split_barrel_FMN-bd"/>
</dbReference>
<dbReference type="PANTHER" id="PTHR39428">
    <property type="entry name" value="F420H(2)-DEPENDENT QUINONE REDUCTASE RV1261C"/>
    <property type="match status" value="1"/>
</dbReference>
<keyword evidence="4" id="KW-1185">Reference proteome</keyword>
<sequence length="157" mass="17527">MKIIGTPSPPRGLRRLLWRLPIRLYRLGLGRLFGHRLMLLTHVGRVSGRPRQAVVEVVERGADHYIVASGFGTRSDWYRNVRAHPEVTIETGGRRMAATAVVLSAAEGGGIMARYAARHPRTARRLCRIMGFAVDGSAADYRAVGERIPFVRFDVRP</sequence>
<dbReference type="Pfam" id="PF04075">
    <property type="entry name" value="F420H2_quin_red"/>
    <property type="match status" value="1"/>
</dbReference>
<proteinExistence type="inferred from homology"/>
<organism evidence="3 4">
    <name type="scientific">Thermostaphylospora chromogena</name>
    <dbReference type="NCBI Taxonomy" id="35622"/>
    <lineage>
        <taxon>Bacteria</taxon>
        <taxon>Bacillati</taxon>
        <taxon>Actinomycetota</taxon>
        <taxon>Actinomycetes</taxon>
        <taxon>Streptosporangiales</taxon>
        <taxon>Thermomonosporaceae</taxon>
        <taxon>Thermostaphylospora</taxon>
    </lineage>
</organism>
<dbReference type="AlphaFoldDB" id="A0A1H1BTV7"/>
<comment type="similarity">
    <text evidence="1">Belongs to the F420H(2)-dependent quinone reductase family.</text>
</comment>
<dbReference type="PANTHER" id="PTHR39428:SF3">
    <property type="entry name" value="DEAZAFLAVIN-DEPENDENT NITROREDUCTASE"/>
    <property type="match status" value="1"/>
</dbReference>